<gene>
    <name evidence="7" type="ORF">LMG28140_01603</name>
</gene>
<evidence type="ECO:0000259" key="6">
    <source>
        <dbReference type="Pfam" id="PF04932"/>
    </source>
</evidence>
<feature type="transmembrane region" description="Helical" evidence="5">
    <location>
        <begin position="374"/>
        <end position="396"/>
    </location>
</feature>
<dbReference type="RefSeq" id="WP_201641737.1">
    <property type="nucleotide sequence ID" value="NZ_CAJHCP010000003.1"/>
</dbReference>
<dbReference type="InterPro" id="IPR007016">
    <property type="entry name" value="O-antigen_ligase-rel_domated"/>
</dbReference>
<feature type="transmembrane region" description="Helical" evidence="5">
    <location>
        <begin position="193"/>
        <end position="224"/>
    </location>
</feature>
<evidence type="ECO:0000256" key="2">
    <source>
        <dbReference type="ARBA" id="ARBA00022692"/>
    </source>
</evidence>
<feature type="domain" description="O-antigen ligase-related" evidence="6">
    <location>
        <begin position="195"/>
        <end position="350"/>
    </location>
</feature>
<keyword evidence="4 5" id="KW-0472">Membrane</keyword>
<feature type="transmembrane region" description="Helical" evidence="5">
    <location>
        <begin position="73"/>
        <end position="94"/>
    </location>
</feature>
<keyword evidence="8" id="KW-1185">Reference proteome</keyword>
<dbReference type="PANTHER" id="PTHR37422:SF23">
    <property type="entry name" value="TEICHURONIC ACID BIOSYNTHESIS PROTEIN TUAE"/>
    <property type="match status" value="1"/>
</dbReference>
<feature type="transmembrane region" description="Helical" evidence="5">
    <location>
        <begin position="342"/>
        <end position="362"/>
    </location>
</feature>
<dbReference type="Proteomes" id="UP000598032">
    <property type="component" value="Unassembled WGS sequence"/>
</dbReference>
<feature type="transmembrane region" description="Helical" evidence="5">
    <location>
        <begin position="20"/>
        <end position="53"/>
    </location>
</feature>
<dbReference type="Pfam" id="PF04932">
    <property type="entry name" value="Wzy_C"/>
    <property type="match status" value="1"/>
</dbReference>
<evidence type="ECO:0000256" key="3">
    <source>
        <dbReference type="ARBA" id="ARBA00022989"/>
    </source>
</evidence>
<dbReference type="EMBL" id="CAJHCP010000003">
    <property type="protein sequence ID" value="CAD6524366.1"/>
    <property type="molecule type" value="Genomic_DNA"/>
</dbReference>
<feature type="transmembrane region" description="Helical" evidence="5">
    <location>
        <begin position="123"/>
        <end position="143"/>
    </location>
</feature>
<name>A0ABN7HN91_9BURK</name>
<comment type="caution">
    <text evidence="7">The sequence shown here is derived from an EMBL/GenBank/DDBJ whole genome shotgun (WGS) entry which is preliminary data.</text>
</comment>
<protein>
    <recommendedName>
        <fullName evidence="6">O-antigen ligase-related domain-containing protein</fullName>
    </recommendedName>
</protein>
<keyword evidence="3 5" id="KW-1133">Transmembrane helix</keyword>
<evidence type="ECO:0000256" key="4">
    <source>
        <dbReference type="ARBA" id="ARBA00023136"/>
    </source>
</evidence>
<feature type="transmembrane region" description="Helical" evidence="5">
    <location>
        <begin position="236"/>
        <end position="256"/>
    </location>
</feature>
<evidence type="ECO:0000256" key="5">
    <source>
        <dbReference type="SAM" id="Phobius"/>
    </source>
</evidence>
<comment type="subcellular location">
    <subcellularLocation>
        <location evidence="1">Membrane</location>
        <topology evidence="1">Multi-pass membrane protein</topology>
    </subcellularLocation>
</comment>
<feature type="transmembrane region" description="Helical" evidence="5">
    <location>
        <begin position="402"/>
        <end position="419"/>
    </location>
</feature>
<keyword evidence="2 5" id="KW-0812">Transmembrane</keyword>
<accession>A0ABN7HN91</accession>
<reference evidence="7 8" key="1">
    <citation type="submission" date="2020-10" db="EMBL/GenBank/DDBJ databases">
        <authorList>
            <person name="Peeters C."/>
        </authorList>
    </citation>
    <scope>NUCLEOTIDE SEQUENCE [LARGE SCALE GENOMIC DNA]</scope>
    <source>
        <strain evidence="7 8">LMG 28140</strain>
    </source>
</reference>
<evidence type="ECO:0000256" key="1">
    <source>
        <dbReference type="ARBA" id="ARBA00004141"/>
    </source>
</evidence>
<dbReference type="PANTHER" id="PTHR37422">
    <property type="entry name" value="TEICHURONIC ACID BIOSYNTHESIS PROTEIN TUAE"/>
    <property type="match status" value="1"/>
</dbReference>
<evidence type="ECO:0000313" key="7">
    <source>
        <dbReference type="EMBL" id="CAD6524366.1"/>
    </source>
</evidence>
<sequence>MSTPATPSSLSVSPRSLLPAFFLLTYPALTLLLHGGGSAVSIAAAVISLALLLGPKSWTGLSPIQWDRVDRYLFAAMACPLAAVLISEICHGRVVPNTLDSPSRFLAAVPLFLVLRQALPPTLAWSDLSFALGALTSLAILLIAPQNTNIGRVSSSFLNPIHYGDIALVLGALSILSLNWWRKDRLAVRILKIAGLIAGLVASVLTGSRGGWIAVPVVAALIVYLHGRGKSRRWKVLLPLAIVAILVSVFAFSHSVRDRVADLSTDLVSYEHGQRDTSLGIRLQLYQTALKIVERHPLLGLGAHGFRDSMQSFADAGMLTPLAAQTGKGETHNQFFAYLTDYGLVGGLALLSIYVVPSIIFWKRLRAPNAPACRAARMGLTFVVAFWIFGLTVETFDLKMTVSFYATMIAILAALATYADKAGDTPPTRPK</sequence>
<dbReference type="InterPro" id="IPR051533">
    <property type="entry name" value="WaaL-like"/>
</dbReference>
<organism evidence="7 8">
    <name type="scientific">Paraburkholderia metrosideri</name>
    <dbReference type="NCBI Taxonomy" id="580937"/>
    <lineage>
        <taxon>Bacteria</taxon>
        <taxon>Pseudomonadati</taxon>
        <taxon>Pseudomonadota</taxon>
        <taxon>Betaproteobacteria</taxon>
        <taxon>Burkholderiales</taxon>
        <taxon>Burkholderiaceae</taxon>
        <taxon>Paraburkholderia</taxon>
    </lineage>
</organism>
<evidence type="ECO:0000313" key="8">
    <source>
        <dbReference type="Proteomes" id="UP000598032"/>
    </source>
</evidence>
<proteinExistence type="predicted"/>